<sequence>MILIEWQMDLGLQGVYNFDKRSLEKWIKSYI</sequence>
<name>A0A645ET57_9ZZZZ</name>
<reference evidence="1" key="1">
    <citation type="submission" date="2019-08" db="EMBL/GenBank/DDBJ databases">
        <authorList>
            <person name="Kucharzyk K."/>
            <person name="Murdoch R.W."/>
            <person name="Higgins S."/>
            <person name="Loffler F."/>
        </authorList>
    </citation>
    <scope>NUCLEOTIDE SEQUENCE</scope>
</reference>
<evidence type="ECO:0000313" key="1">
    <source>
        <dbReference type="EMBL" id="MPN03703.1"/>
    </source>
</evidence>
<dbReference type="EMBL" id="VSSQ01049630">
    <property type="protein sequence ID" value="MPN03703.1"/>
    <property type="molecule type" value="Genomic_DNA"/>
</dbReference>
<gene>
    <name evidence="1" type="ORF">SDC9_150935</name>
</gene>
<organism evidence="1">
    <name type="scientific">bioreactor metagenome</name>
    <dbReference type="NCBI Taxonomy" id="1076179"/>
    <lineage>
        <taxon>unclassified sequences</taxon>
        <taxon>metagenomes</taxon>
        <taxon>ecological metagenomes</taxon>
    </lineage>
</organism>
<proteinExistence type="predicted"/>
<dbReference type="AlphaFoldDB" id="A0A645ET57"/>
<comment type="caution">
    <text evidence="1">The sequence shown here is derived from an EMBL/GenBank/DDBJ whole genome shotgun (WGS) entry which is preliminary data.</text>
</comment>
<protein>
    <submittedName>
        <fullName evidence="1">Uncharacterized protein</fullName>
    </submittedName>
</protein>
<accession>A0A645ET57</accession>